<sequence length="112" mass="12352">MTYVTTSENGDELMNEPSTSLRGKCGCGTWIEHWKKYAEKTTVPTCIVAGCNEQATDGAHVEFTQQTKFKGLTYIAPMCGDHNKDHDLVFTSKPGYRLARGSQAETCAKKAK</sequence>
<proteinExistence type="predicted"/>
<gene>
    <name evidence="2" type="ORF">ABI908_14555</name>
</gene>
<name>A0ABV0IVK3_9NEIS</name>
<reference evidence="2 3" key="1">
    <citation type="submission" date="2024-05" db="EMBL/GenBank/DDBJ databases">
        <authorList>
            <person name="De Oliveira J.P."/>
            <person name="Noriler S.A."/>
            <person name="De Oliveira A.G."/>
            <person name="Sipoli D.S."/>
        </authorList>
    </citation>
    <scope>NUCLEOTIDE SEQUENCE [LARGE SCALE GENOMIC DNA]</scope>
    <source>
        <strain evidence="2 3">LABIM192</strain>
    </source>
</reference>
<dbReference type="Proteomes" id="UP001462502">
    <property type="component" value="Unassembled WGS sequence"/>
</dbReference>
<dbReference type="RefSeq" id="WP_347936128.1">
    <property type="nucleotide sequence ID" value="NZ_JBDXMI010000001.1"/>
</dbReference>
<protein>
    <submittedName>
        <fullName evidence="2">Uncharacterized protein</fullName>
    </submittedName>
</protein>
<evidence type="ECO:0000256" key="1">
    <source>
        <dbReference type="SAM" id="MobiDB-lite"/>
    </source>
</evidence>
<evidence type="ECO:0000313" key="3">
    <source>
        <dbReference type="Proteomes" id="UP001462502"/>
    </source>
</evidence>
<comment type="caution">
    <text evidence="2">The sequence shown here is derived from an EMBL/GenBank/DDBJ whole genome shotgun (WGS) entry which is preliminary data.</text>
</comment>
<keyword evidence="3" id="KW-1185">Reference proteome</keyword>
<feature type="region of interest" description="Disordered" evidence="1">
    <location>
        <begin position="1"/>
        <end position="20"/>
    </location>
</feature>
<accession>A0ABV0IVK3</accession>
<evidence type="ECO:0000313" key="2">
    <source>
        <dbReference type="EMBL" id="MEO9385316.1"/>
    </source>
</evidence>
<organism evidence="2 3">
    <name type="scientific">Chromobacterium phragmitis</name>
    <dbReference type="NCBI Taxonomy" id="2202141"/>
    <lineage>
        <taxon>Bacteria</taxon>
        <taxon>Pseudomonadati</taxon>
        <taxon>Pseudomonadota</taxon>
        <taxon>Betaproteobacteria</taxon>
        <taxon>Neisseriales</taxon>
        <taxon>Chromobacteriaceae</taxon>
        <taxon>Chromobacterium</taxon>
    </lineage>
</organism>
<dbReference type="EMBL" id="JBDXMI010000001">
    <property type="protein sequence ID" value="MEO9385316.1"/>
    <property type="molecule type" value="Genomic_DNA"/>
</dbReference>